<dbReference type="EMBL" id="GU254061">
    <property type="protein sequence ID" value="ADL32314.1"/>
    <property type="molecule type" value="Genomic_DNA"/>
</dbReference>
<feature type="transmembrane region" description="Helical" evidence="1">
    <location>
        <begin position="321"/>
        <end position="342"/>
    </location>
</feature>
<feature type="transmembrane region" description="Helical" evidence="1">
    <location>
        <begin position="375"/>
        <end position="393"/>
    </location>
</feature>
<feature type="transmembrane region" description="Helical" evidence="1">
    <location>
        <begin position="161"/>
        <end position="179"/>
    </location>
</feature>
<feature type="transmembrane region" description="Helical" evidence="1">
    <location>
        <begin position="134"/>
        <end position="156"/>
    </location>
</feature>
<keyword evidence="1" id="KW-0472">Membrane</keyword>
<accession>D9YZ27</accession>
<evidence type="ECO:0000256" key="1">
    <source>
        <dbReference type="SAM" id="Phobius"/>
    </source>
</evidence>
<feature type="transmembrane region" description="Helical" evidence="1">
    <location>
        <begin position="49"/>
        <end position="69"/>
    </location>
</feature>
<keyword evidence="1" id="KW-0812">Transmembrane</keyword>
<feature type="transmembrane region" description="Helical" evidence="1">
    <location>
        <begin position="21"/>
        <end position="43"/>
    </location>
</feature>
<dbReference type="AlphaFoldDB" id="D9YZ27"/>
<protein>
    <submittedName>
        <fullName evidence="2">Wzy</fullName>
    </submittedName>
</protein>
<gene>
    <name evidence="2" type="primary">wzy</name>
</gene>
<name>D9YZ27_PROVU</name>
<evidence type="ECO:0000313" key="2">
    <source>
        <dbReference type="EMBL" id="ADL32314.1"/>
    </source>
</evidence>
<organism evidence="2">
    <name type="scientific">Proteus vulgaris</name>
    <dbReference type="NCBI Taxonomy" id="585"/>
    <lineage>
        <taxon>Bacteria</taxon>
        <taxon>Pseudomonadati</taxon>
        <taxon>Pseudomonadota</taxon>
        <taxon>Gammaproteobacteria</taxon>
        <taxon>Enterobacterales</taxon>
        <taxon>Morganellaceae</taxon>
        <taxon>Proteus</taxon>
    </lineage>
</organism>
<sequence>MIYNKLIPLWNNKGKYRELYSFFPITCVLIIPIFYTFIIFPFYYQEKLYQLFTIENSIFWISVSLVLLITSKLIYSRKRIKQYFFSKNTALIFAFIYVGIVFFYIILNFIIIGFNEFYSGCHYCGEVLGGFELLRIIIFDLGTVTILLLPICLIIFRKNKIFLSIHIITTLLILTYYYIGSYRNQLLPIIFLFFLIFISNYRSFCKKIFFILFLFLSPIAAISMAFYHYFKDSESPLTLYDYFSMNEFYSNYNNFIIYESGFSLDLPFSGSSYLGPFLHKLNTLIDTGFKTSASQMAQYMDTGIGYGFSPLLEALLNFGDLFLIGAIIVAFTIYISITLIILSKNDLISTIYFSLFVFFIFNINRVDFTSAFNIYFHKLLLIWFFTFFTNTHISNEKR</sequence>
<proteinExistence type="predicted"/>
<feature type="transmembrane region" description="Helical" evidence="1">
    <location>
        <begin position="208"/>
        <end position="230"/>
    </location>
</feature>
<reference evidence="2" key="1">
    <citation type="journal article" date="2010" name="Appl. Environ. Microbiol.">
        <title>Molecular and genetic analyses of the putative Proteus O antigen gene locus.</title>
        <authorList>
            <person name="Wang Q."/>
            <person name="Torzewska A."/>
            <person name="Ruan X."/>
            <person name="Wang X."/>
            <person name="Rozalski A."/>
            <person name="Shao Z."/>
            <person name="Guo X."/>
            <person name="Zhou H."/>
            <person name="Feng L."/>
            <person name="Wang L."/>
        </authorList>
    </citation>
    <scope>NUCLEOTIDE SEQUENCE</scope>
    <source>
        <strain evidence="2">CCUG 19017</strain>
    </source>
</reference>
<feature type="transmembrane region" description="Helical" evidence="1">
    <location>
        <begin position="185"/>
        <end position="201"/>
    </location>
</feature>
<feature type="transmembrane region" description="Helical" evidence="1">
    <location>
        <begin position="347"/>
        <end position="363"/>
    </location>
</feature>
<feature type="transmembrane region" description="Helical" evidence="1">
    <location>
        <begin position="90"/>
        <end position="114"/>
    </location>
</feature>
<keyword evidence="1" id="KW-1133">Transmembrane helix</keyword>